<feature type="compositionally biased region" description="Polar residues" evidence="3">
    <location>
        <begin position="800"/>
        <end position="816"/>
    </location>
</feature>
<evidence type="ECO:0000313" key="7">
    <source>
        <dbReference type="Proteomes" id="UP000076632"/>
    </source>
</evidence>
<dbReference type="Gene3D" id="1.10.840.10">
    <property type="entry name" value="Ras guanine-nucleotide exchange factors catalytic domain"/>
    <property type="match status" value="1"/>
</dbReference>
<dbReference type="PANTHER" id="PTHR23113">
    <property type="entry name" value="GUANINE NUCLEOTIDE EXCHANGE FACTOR"/>
    <property type="match status" value="1"/>
</dbReference>
<sequence length="1698" mass="188036">MADETQSNCKPWNCHQHAVSLDSKHAQAPKSHVYLQTLGNRQRDLIGNNISSARDTINSRLSSNIARKDGQASLRDSNISPKERRRRARRNSDRDDGCGSSGIRFGKQFTVGNVGHNGMIYLRPVARPMTRGLQLTFARPGTASIPKEKRSPQENSSAHKSNDESARPSWAVKDVERSEQCSSVDHSDCTLDASQPRRIRAQRARSFSTKAEREQVAPESFAFGENQTRKDKNLPREYPLQRPRTADERANRMLEVPIPHYRLGHPSFSTQGNAFMRSSVYTTSSVADDVASFQPCAGKMLGHSTEIPQLHPQQPLHSNGSGAPLRLGLYLDHSRSAERQEELARHMPTSFDDLVLESDHPAVVRYSPNTGNIVAATPLRMIAQITSANFLDYELLSDFFLTFRSFLSTQELANHLTNRLRWAIERHDDLGRIVRVRTFVALRHWILNYFVDDFVPDQALRSLFCDQINKLSTKLRHRSYEGPGDLRIVEELKKCWRRTCSLYWDFSKEPHCAEGDADEFGPILPGGELGNRRGWSKNSDKRHSLALKVGSPSFRTDTILCKSPIKYNESNQAQPFKGHLLPELVPDNTIKPQTGPLDLPLASPGSEEDGPVFSCSGPSTAFKTAHCSLSRAPVARPVHLPSIGSTAFSDTSRAHRRLGKCSGPMHGHKRSFSDALTDPRTTLILGGIDFCPKPPPAAVIPNGGGLVRGNVVSPGTPFVSLRGGTAPVRAQTNIVETRDIVNILPRTERDSGNANPGVKRLVGSVRRALSHRQAGKGPVQSANRSSKAKPLSLGDDSSHLPRNSSGNLQPEVTNSNLFTPSGPYRIDFLTAQAAEAFSATTEGSSHVNDPTDLCKNCAGIPAPSSHRASFTSSHFRHLGDESEYRCQSDLTTSSRSILIVDDINIDETFPPALNQKCGSLSPDHAGGAQRSYDHDENRSGRHELGLSSRNMTAEGGIGFIRSRSSSVDTCVLEDVVNTPDLTAFQGRTSPSIVSDKRSIFIGKRTLSLRRSRSLHSLSEISTVLSASNEFPGSYSDTPQHLSRKMASPALRRRPGGDLRAAHNMQGLRRSRSQSSLSITIHTYSPRNSQQSHSTRVSGGLLKQGSQCQRIRSHSLALIANNDHNTSPSLFETHSSRGAMRKSFEAEVAKLAQLPDDEEDDGGIESTLLKLEGRYQKQPEASSDRNSISIPDVDFSRLAQIVNEKKRSKWDIKDEAVKSAFRLPDSSGSDDRSSLVIQSSSRERAQNPVTCEKDCDQDFGENSVGGPSVYSENSVPLLGRGLSGHSAAHLTKGRQEVNIGPASGWDLDFEGDESQRLSAFRSQPSSPDRLQLAATKLAVPQPGLLNFDTAAISRTGSAMSIPGSIFVWHPLSHPPSPPLSMENAVSKSPKSRKSFLYEKPLTPNSTAKTKTVQGRGSCDEGFHNITPHKNESSTNTNYENISSVHCPFILSYDAKVLAQQFTLIEKDALYEIEWRELVELDWNKQPMRVHDWVDFLRSSDAKGVDLVTGRFNLMVKWVISECLLTRNVNERVLTIIKYINVAAFARKYRNYATMYQITVALVSAEIAKLSKTWEQVPIEEKQTLRELELLVQPFRNFYNLRAEMETVGAEEGCIPFVGLYTHDLIYNAQKPTETKHECGSVLINFERHLTTAAIVKNLLRLIEASSRYNFRPIPTILDKCIWISALSDEDMKIYSNGIE</sequence>
<dbReference type="SMART" id="SM00147">
    <property type="entry name" value="RasGEF"/>
    <property type="match status" value="1"/>
</dbReference>
<evidence type="ECO:0000256" key="2">
    <source>
        <dbReference type="PROSITE-ProRule" id="PRU00168"/>
    </source>
</evidence>
<dbReference type="PANTHER" id="PTHR23113:SF363">
    <property type="entry name" value="PROTEIN SON OF SEVENLESS"/>
    <property type="match status" value="1"/>
</dbReference>
<dbReference type="Pfam" id="PF00618">
    <property type="entry name" value="RasGEF_N"/>
    <property type="match status" value="1"/>
</dbReference>
<feature type="region of interest" description="Disordered" evidence="3">
    <location>
        <begin position="767"/>
        <end position="816"/>
    </location>
</feature>
<dbReference type="InterPro" id="IPR001895">
    <property type="entry name" value="RASGEF_cat_dom"/>
</dbReference>
<feature type="domain" description="Ras-GEF" evidence="4">
    <location>
        <begin position="1452"/>
        <end position="1695"/>
    </location>
</feature>
<dbReference type="PROSITE" id="PS50212">
    <property type="entry name" value="RASGEF_NTER"/>
    <property type="match status" value="1"/>
</dbReference>
<dbReference type="Pfam" id="PF00617">
    <property type="entry name" value="RasGEF"/>
    <property type="match status" value="1"/>
</dbReference>
<reference evidence="6 7" key="1">
    <citation type="journal article" date="2016" name="Fungal Biol.">
        <title>The genome of Xylona heveae provides a window into fungal endophytism.</title>
        <authorList>
            <person name="Gazis R."/>
            <person name="Kuo A."/>
            <person name="Riley R."/>
            <person name="LaButti K."/>
            <person name="Lipzen A."/>
            <person name="Lin J."/>
            <person name="Amirebrahimi M."/>
            <person name="Hesse C.N."/>
            <person name="Spatafora J.W."/>
            <person name="Henrissat B."/>
            <person name="Hainaut M."/>
            <person name="Grigoriev I.V."/>
            <person name="Hibbett D.S."/>
        </authorList>
    </citation>
    <scope>NUCLEOTIDE SEQUENCE [LARGE SCALE GENOMIC DNA]</scope>
    <source>
        <strain evidence="6 7">TC161</strain>
    </source>
</reference>
<dbReference type="InterPro" id="IPR008937">
    <property type="entry name" value="Ras-like_GEF"/>
</dbReference>
<dbReference type="RefSeq" id="XP_018190791.1">
    <property type="nucleotide sequence ID" value="XM_018334754.1"/>
</dbReference>
<evidence type="ECO:0000259" key="4">
    <source>
        <dbReference type="PROSITE" id="PS50009"/>
    </source>
</evidence>
<dbReference type="SUPFAM" id="SSF48366">
    <property type="entry name" value="Ras GEF"/>
    <property type="match status" value="1"/>
</dbReference>
<dbReference type="CDD" id="cd06224">
    <property type="entry name" value="REM"/>
    <property type="match status" value="1"/>
</dbReference>
<evidence type="ECO:0000256" key="3">
    <source>
        <dbReference type="SAM" id="MobiDB-lite"/>
    </source>
</evidence>
<dbReference type="STRING" id="1328760.A0A165IQI6"/>
<feature type="region of interest" description="Disordered" evidence="3">
    <location>
        <begin position="1221"/>
        <end position="1248"/>
    </location>
</feature>
<dbReference type="GO" id="GO:0005886">
    <property type="term" value="C:plasma membrane"/>
    <property type="evidence" value="ECO:0007669"/>
    <property type="project" value="TreeGrafter"/>
</dbReference>
<name>A0A165IQI6_XYLHT</name>
<dbReference type="SMART" id="SM00229">
    <property type="entry name" value="RasGEFN"/>
    <property type="match status" value="1"/>
</dbReference>
<protein>
    <submittedName>
        <fullName evidence="6">Ras GEF</fullName>
    </submittedName>
</protein>
<evidence type="ECO:0000313" key="6">
    <source>
        <dbReference type="EMBL" id="KZF25236.1"/>
    </source>
</evidence>
<dbReference type="OrthoDB" id="10254377at2759"/>
<feature type="compositionally biased region" description="Basic and acidic residues" evidence="3">
    <location>
        <begin position="173"/>
        <end position="189"/>
    </location>
</feature>
<dbReference type="GeneID" id="28899891"/>
<organism evidence="6 7">
    <name type="scientific">Xylona heveae (strain CBS 132557 / TC161)</name>
    <dbReference type="NCBI Taxonomy" id="1328760"/>
    <lineage>
        <taxon>Eukaryota</taxon>
        <taxon>Fungi</taxon>
        <taxon>Dikarya</taxon>
        <taxon>Ascomycota</taxon>
        <taxon>Pezizomycotina</taxon>
        <taxon>Xylonomycetes</taxon>
        <taxon>Xylonales</taxon>
        <taxon>Xylonaceae</taxon>
        <taxon>Xylona</taxon>
    </lineage>
</organism>
<proteinExistence type="predicted"/>
<dbReference type="InterPro" id="IPR023578">
    <property type="entry name" value="Ras_GEF_dom_sf"/>
</dbReference>
<evidence type="ECO:0000256" key="1">
    <source>
        <dbReference type="ARBA" id="ARBA00022658"/>
    </source>
</evidence>
<feature type="region of interest" description="Disordered" evidence="3">
    <location>
        <begin position="917"/>
        <end position="945"/>
    </location>
</feature>
<feature type="compositionally biased region" description="Polar residues" evidence="3">
    <location>
        <begin position="1084"/>
        <end position="1096"/>
    </location>
</feature>
<gene>
    <name evidence="6" type="ORF">L228DRAFT_265714</name>
</gene>
<feature type="compositionally biased region" description="Basic and acidic residues" evidence="3">
    <location>
        <begin position="931"/>
        <end position="944"/>
    </location>
</feature>
<keyword evidence="7" id="KW-1185">Reference proteome</keyword>
<dbReference type="InterPro" id="IPR000651">
    <property type="entry name" value="Ras-like_Gua-exchang_fac_N"/>
</dbReference>
<dbReference type="EMBL" id="KV407455">
    <property type="protein sequence ID" value="KZF25236.1"/>
    <property type="molecule type" value="Genomic_DNA"/>
</dbReference>
<feature type="domain" description="N-terminal Ras-GEF" evidence="5">
    <location>
        <begin position="369"/>
        <end position="497"/>
    </location>
</feature>
<dbReference type="Gene3D" id="1.20.870.10">
    <property type="entry name" value="Son of sevenless (SoS) protein Chain: S domain 1"/>
    <property type="match status" value="1"/>
</dbReference>
<feature type="region of interest" description="Disordered" evidence="3">
    <location>
        <begin position="68"/>
        <end position="109"/>
    </location>
</feature>
<dbReference type="InParanoid" id="A0A165IQI6"/>
<evidence type="ECO:0000259" key="5">
    <source>
        <dbReference type="PROSITE" id="PS50212"/>
    </source>
</evidence>
<keyword evidence="1 2" id="KW-0344">Guanine-nucleotide releasing factor</keyword>
<dbReference type="GO" id="GO:0005085">
    <property type="term" value="F:guanyl-nucleotide exchange factor activity"/>
    <property type="evidence" value="ECO:0007669"/>
    <property type="project" value="UniProtKB-KW"/>
</dbReference>
<dbReference type="OMA" id="ICNYATM"/>
<feature type="region of interest" description="Disordered" evidence="3">
    <location>
        <begin position="138"/>
        <end position="237"/>
    </location>
</feature>
<dbReference type="GO" id="GO:0007265">
    <property type="term" value="P:Ras protein signal transduction"/>
    <property type="evidence" value="ECO:0007669"/>
    <property type="project" value="TreeGrafter"/>
</dbReference>
<dbReference type="FunCoup" id="A0A165IQI6">
    <property type="interactions" value="165"/>
</dbReference>
<accession>A0A165IQI6</accession>
<feature type="region of interest" description="Disordered" evidence="3">
    <location>
        <begin position="1084"/>
        <end position="1105"/>
    </location>
</feature>
<dbReference type="PROSITE" id="PS50009">
    <property type="entry name" value="RASGEF_CAT"/>
    <property type="match status" value="1"/>
</dbReference>
<dbReference type="Proteomes" id="UP000076632">
    <property type="component" value="Unassembled WGS sequence"/>
</dbReference>
<dbReference type="InterPro" id="IPR036964">
    <property type="entry name" value="RASGEF_cat_dom_sf"/>
</dbReference>